<gene>
    <name evidence="3" type="ORF">KL86DYS2_10745</name>
</gene>
<dbReference type="SUPFAM" id="SSF53756">
    <property type="entry name" value="UDP-Glycosyltransferase/glycogen phosphorylase"/>
    <property type="match status" value="1"/>
</dbReference>
<accession>A0A212J515</accession>
<evidence type="ECO:0000259" key="2">
    <source>
        <dbReference type="Pfam" id="PF13439"/>
    </source>
</evidence>
<dbReference type="AlphaFoldDB" id="A0A212J515"/>
<dbReference type="InterPro" id="IPR028098">
    <property type="entry name" value="Glyco_trans_4-like_N"/>
</dbReference>
<evidence type="ECO:0000313" key="3">
    <source>
        <dbReference type="EMBL" id="SBV94533.1"/>
    </source>
</evidence>
<feature type="domain" description="Glycosyl transferase family 1" evidence="1">
    <location>
        <begin position="179"/>
        <end position="345"/>
    </location>
</feature>
<proteinExistence type="predicted"/>
<protein>
    <submittedName>
        <fullName evidence="3">Glycosyl transferase, group 1</fullName>
    </submittedName>
</protein>
<dbReference type="InterPro" id="IPR001296">
    <property type="entry name" value="Glyco_trans_1"/>
</dbReference>
<dbReference type="CDD" id="cd03801">
    <property type="entry name" value="GT4_PimA-like"/>
    <property type="match status" value="1"/>
</dbReference>
<dbReference type="EMBL" id="FLUL01000001">
    <property type="protein sequence ID" value="SBV94533.1"/>
    <property type="molecule type" value="Genomic_DNA"/>
</dbReference>
<feature type="domain" description="Glycosyltransferase subfamily 4-like N-terminal" evidence="2">
    <location>
        <begin position="75"/>
        <end position="168"/>
    </location>
</feature>
<keyword evidence="3" id="KW-0808">Transferase</keyword>
<name>A0A212J515_9BACT</name>
<dbReference type="GO" id="GO:0016757">
    <property type="term" value="F:glycosyltransferase activity"/>
    <property type="evidence" value="ECO:0007669"/>
    <property type="project" value="InterPro"/>
</dbReference>
<dbReference type="RefSeq" id="WP_291027019.1">
    <property type="nucleotide sequence ID" value="NZ_CALESN010000116.1"/>
</dbReference>
<dbReference type="PANTHER" id="PTHR12526:SF630">
    <property type="entry name" value="GLYCOSYLTRANSFERASE"/>
    <property type="match status" value="1"/>
</dbReference>
<organism evidence="3">
    <name type="scientific">uncultured Dysgonomonas sp</name>
    <dbReference type="NCBI Taxonomy" id="206096"/>
    <lineage>
        <taxon>Bacteria</taxon>
        <taxon>Pseudomonadati</taxon>
        <taxon>Bacteroidota</taxon>
        <taxon>Bacteroidia</taxon>
        <taxon>Bacteroidales</taxon>
        <taxon>Dysgonomonadaceae</taxon>
        <taxon>Dysgonomonas</taxon>
        <taxon>environmental samples</taxon>
    </lineage>
</organism>
<dbReference type="Pfam" id="PF13439">
    <property type="entry name" value="Glyco_transf_4"/>
    <property type="match status" value="1"/>
</dbReference>
<dbReference type="PANTHER" id="PTHR12526">
    <property type="entry name" value="GLYCOSYLTRANSFERASE"/>
    <property type="match status" value="1"/>
</dbReference>
<evidence type="ECO:0000259" key="1">
    <source>
        <dbReference type="Pfam" id="PF00534"/>
    </source>
</evidence>
<reference evidence="3" key="1">
    <citation type="submission" date="2016-04" db="EMBL/GenBank/DDBJ databases">
        <authorList>
            <person name="Evans L.H."/>
            <person name="Alamgir A."/>
            <person name="Owens N."/>
            <person name="Weber N.D."/>
            <person name="Virtaneva K."/>
            <person name="Barbian K."/>
            <person name="Babar A."/>
            <person name="Rosenke K."/>
        </authorList>
    </citation>
    <scope>NUCLEOTIDE SEQUENCE</scope>
    <source>
        <strain evidence="3">86-2</strain>
    </source>
</reference>
<sequence>MKNIALISPNLNAYSETFIQNHKKNFEGNVKFYYGGHFPTHLEGSGHLWISSKERLADYIKANVFQIKNIPSPEYKALEKSFKREKINIVYAEYGPTGYAMMDICKKMGLPLIVHFHGYDASMTRVLEEYRDAYKEMFKYASVIIAVSKIMEQNLIKIGCPPEKLKYITYGPEDNFFSVTPSYKSEAFLSIGRFVDKKAPYLTILAFKKVLEKFPRAKLYMAGDGVLLNTCINLSKYLKIEENIIFIGQAKHQELMSYYEKVRAFVQHSLTAIDGDMEGTPVAIIEASAAALPVISTKHAGIPDVIIDGETGLLVDEHDVDGMAQNMIYILENELKAKEMGEKGRMNIYENFSMKIHIDNLNSIISEYAK</sequence>
<dbReference type="Pfam" id="PF00534">
    <property type="entry name" value="Glycos_transf_1"/>
    <property type="match status" value="1"/>
</dbReference>
<dbReference type="Gene3D" id="3.40.50.2000">
    <property type="entry name" value="Glycogen Phosphorylase B"/>
    <property type="match status" value="2"/>
</dbReference>